<reference evidence="5 6" key="1">
    <citation type="submission" date="2019-08" db="EMBL/GenBank/DDBJ databases">
        <title>Bradymonadales sp. TMQ4.</title>
        <authorList>
            <person name="Liang Q."/>
        </authorList>
    </citation>
    <scope>NUCLEOTIDE SEQUENCE [LARGE SCALE GENOMIC DNA]</scope>
    <source>
        <strain evidence="5 6">TMQ4</strain>
    </source>
</reference>
<dbReference type="InterPro" id="IPR055066">
    <property type="entry name" value="AASDHPPT_N"/>
</dbReference>
<dbReference type="SUPFAM" id="SSF56214">
    <property type="entry name" value="4'-phosphopantetheinyl transferase"/>
    <property type="match status" value="2"/>
</dbReference>
<dbReference type="GO" id="GO:0019878">
    <property type="term" value="P:lysine biosynthetic process via aminoadipic acid"/>
    <property type="evidence" value="ECO:0007669"/>
    <property type="project" value="TreeGrafter"/>
</dbReference>
<dbReference type="InterPro" id="IPR008278">
    <property type="entry name" value="4-PPantetheinyl_Trfase_dom"/>
</dbReference>
<dbReference type="InterPro" id="IPR050559">
    <property type="entry name" value="P-Pant_transferase_sf"/>
</dbReference>
<keyword evidence="6" id="KW-1185">Reference proteome</keyword>
<dbReference type="OrthoDB" id="9808281at2"/>
<gene>
    <name evidence="5" type="ORF">FRC98_13745</name>
</gene>
<proteinExistence type="inferred from homology"/>
<dbReference type="GO" id="GO:0008897">
    <property type="term" value="F:holo-[acyl-carrier-protein] synthase activity"/>
    <property type="evidence" value="ECO:0007669"/>
    <property type="project" value="InterPro"/>
</dbReference>
<feature type="domain" description="4'-phosphopantetheinyl transferase" evidence="3">
    <location>
        <begin position="213"/>
        <end position="325"/>
    </location>
</feature>
<dbReference type="PANTHER" id="PTHR12215:SF10">
    <property type="entry name" value="L-AMINOADIPATE-SEMIALDEHYDE DEHYDROGENASE-PHOSPHOPANTETHEINYL TRANSFERASE"/>
    <property type="match status" value="1"/>
</dbReference>
<evidence type="ECO:0000256" key="1">
    <source>
        <dbReference type="ARBA" id="ARBA00010990"/>
    </source>
</evidence>
<feature type="domain" description="4'-phosphopantetheinyl transferase N-terminal" evidence="4">
    <location>
        <begin position="132"/>
        <end position="209"/>
    </location>
</feature>
<dbReference type="AlphaFoldDB" id="A0A5C6X906"/>
<dbReference type="GO" id="GO:0005829">
    <property type="term" value="C:cytosol"/>
    <property type="evidence" value="ECO:0007669"/>
    <property type="project" value="TreeGrafter"/>
</dbReference>
<name>A0A5C6X906_9DELT</name>
<dbReference type="InterPro" id="IPR037143">
    <property type="entry name" value="4-PPantetheinyl_Trfase_dom_sf"/>
</dbReference>
<dbReference type="Pfam" id="PF22624">
    <property type="entry name" value="AASDHPPT_N"/>
    <property type="match status" value="1"/>
</dbReference>
<evidence type="ECO:0000256" key="2">
    <source>
        <dbReference type="ARBA" id="ARBA00022679"/>
    </source>
</evidence>
<evidence type="ECO:0000313" key="5">
    <source>
        <dbReference type="EMBL" id="TXD36181.1"/>
    </source>
</evidence>
<evidence type="ECO:0000259" key="3">
    <source>
        <dbReference type="Pfam" id="PF01648"/>
    </source>
</evidence>
<evidence type="ECO:0000313" key="6">
    <source>
        <dbReference type="Proteomes" id="UP000321412"/>
    </source>
</evidence>
<dbReference type="Pfam" id="PF01648">
    <property type="entry name" value="ACPS"/>
    <property type="match status" value="1"/>
</dbReference>
<sequence length="332" mass="37218">MTPTRLAMMEWRERRAKFAWRFFRRSADAFLRIAKKKSSAQVKPFARGLRRGRLWKNFPEDAEDVSRSGAGAGMCFSDEKPGGDAACDPGAATLKGEELVLEAARSAGVIVRSAAVEALSLRVGEEVRGWMSADELARHERYALERLRRRDLSTRGLARATLSELAGCAPHELVFEKGAHERPHLVSPALPGFDFNLAHSEERVVLAAAQGLRVGVDIEHGNRRVDHRNVAERFFSDYEQRALARLSDEAEEGQVSARRRRFLELWVLKEAWMKADGRGISAGLNQVIFDLDSHASPRLIALPDDAPERWEVALTELDDGHLLALAWRENSF</sequence>
<protein>
    <submittedName>
        <fullName evidence="5">4'-phosphopantetheinyl transferase superfamily protein</fullName>
    </submittedName>
</protein>
<organism evidence="5 6">
    <name type="scientific">Lujinxingia vulgaris</name>
    <dbReference type="NCBI Taxonomy" id="2600176"/>
    <lineage>
        <taxon>Bacteria</taxon>
        <taxon>Deltaproteobacteria</taxon>
        <taxon>Bradymonadales</taxon>
        <taxon>Lujinxingiaceae</taxon>
        <taxon>Lujinxingia</taxon>
    </lineage>
</organism>
<dbReference type="EMBL" id="VOSM01000006">
    <property type="protein sequence ID" value="TXD36181.1"/>
    <property type="molecule type" value="Genomic_DNA"/>
</dbReference>
<dbReference type="GO" id="GO:0000287">
    <property type="term" value="F:magnesium ion binding"/>
    <property type="evidence" value="ECO:0007669"/>
    <property type="project" value="InterPro"/>
</dbReference>
<comment type="similarity">
    <text evidence="1">Belongs to the P-Pant transferase superfamily. Gsp/Sfp/HetI/AcpT family.</text>
</comment>
<dbReference type="PANTHER" id="PTHR12215">
    <property type="entry name" value="PHOSPHOPANTETHEINE TRANSFERASE"/>
    <property type="match status" value="1"/>
</dbReference>
<dbReference type="Proteomes" id="UP000321412">
    <property type="component" value="Unassembled WGS sequence"/>
</dbReference>
<accession>A0A5C6X906</accession>
<keyword evidence="2 5" id="KW-0808">Transferase</keyword>
<dbReference type="Gene3D" id="3.90.470.20">
    <property type="entry name" value="4'-phosphopantetheinyl transferase domain"/>
    <property type="match status" value="2"/>
</dbReference>
<comment type="caution">
    <text evidence="5">The sequence shown here is derived from an EMBL/GenBank/DDBJ whole genome shotgun (WGS) entry which is preliminary data.</text>
</comment>
<evidence type="ECO:0000259" key="4">
    <source>
        <dbReference type="Pfam" id="PF22624"/>
    </source>
</evidence>